<keyword evidence="5" id="KW-0732">Signal</keyword>
<keyword evidence="7" id="KW-1185">Reference proteome</keyword>
<dbReference type="Proteomes" id="UP000799777">
    <property type="component" value="Unassembled WGS sequence"/>
</dbReference>
<evidence type="ECO:0000256" key="4">
    <source>
        <dbReference type="ARBA" id="ARBA00023098"/>
    </source>
</evidence>
<organism evidence="6 7">
    <name type="scientific">Setomelanomma holmii</name>
    <dbReference type="NCBI Taxonomy" id="210430"/>
    <lineage>
        <taxon>Eukaryota</taxon>
        <taxon>Fungi</taxon>
        <taxon>Dikarya</taxon>
        <taxon>Ascomycota</taxon>
        <taxon>Pezizomycotina</taxon>
        <taxon>Dothideomycetes</taxon>
        <taxon>Pleosporomycetidae</taxon>
        <taxon>Pleosporales</taxon>
        <taxon>Pleosporineae</taxon>
        <taxon>Phaeosphaeriaceae</taxon>
        <taxon>Setomelanomma</taxon>
    </lineage>
</organism>
<dbReference type="PANTHER" id="PTHR10272:SF14">
    <property type="entry name" value="PAF ACETYLHYDROLASE FAMILY PROTEIN"/>
    <property type="match status" value="1"/>
</dbReference>
<dbReference type="OrthoDB" id="2363873at2759"/>
<sequence length="377" mass="40929">MTYQTILLFACVALPSSLANILPIVGPQRYDVAITTASLTDSSRLDPFANDGRQRSVVISTFSPVSYCRKKEVQRYMPPATAAFQNDKFAAYGLLNGSFQSLRLETCSKSTSRGRDATLSFPLVLFSGALGTSRMLYNSMLQSIAAAGYLAVSMDHPYDADIVEYPYGTIITDADLSTDADVELTLKTRVEDFVFVHQHFTNTSVTSKQILGHGKADCKRKTALIGHSLGGATAAAAMLRIPSALVALNLDGTMFGPVLETGLDRHFMLIGHENKTQETDPSWKAIWPKLTGWKKEFEVKGAAHYSFSDLPLITSVLGLQEMLPPQAGEVLGTVEGERMMKLTVTYVTAFLDMVLKSGGHGVLDGIHGDFPEVAEVS</sequence>
<dbReference type="EMBL" id="ML978157">
    <property type="protein sequence ID" value="KAF2035385.1"/>
    <property type="molecule type" value="Genomic_DNA"/>
</dbReference>
<keyword evidence="3" id="KW-0442">Lipid degradation</keyword>
<dbReference type="GO" id="GO:0016042">
    <property type="term" value="P:lipid catabolic process"/>
    <property type="evidence" value="ECO:0007669"/>
    <property type="project" value="UniProtKB-KW"/>
</dbReference>
<evidence type="ECO:0000256" key="3">
    <source>
        <dbReference type="ARBA" id="ARBA00022963"/>
    </source>
</evidence>
<evidence type="ECO:0000256" key="1">
    <source>
        <dbReference type="ARBA" id="ARBA00013201"/>
    </source>
</evidence>
<proteinExistence type="predicted"/>
<dbReference type="Pfam" id="PF03403">
    <property type="entry name" value="PAF-AH_p_II"/>
    <property type="match status" value="2"/>
</dbReference>
<dbReference type="PANTHER" id="PTHR10272">
    <property type="entry name" value="PLATELET-ACTIVATING FACTOR ACETYLHYDROLASE"/>
    <property type="match status" value="1"/>
</dbReference>
<dbReference type="InterPro" id="IPR029058">
    <property type="entry name" value="AB_hydrolase_fold"/>
</dbReference>
<accession>A0A9P4LSD2</accession>
<evidence type="ECO:0000256" key="2">
    <source>
        <dbReference type="ARBA" id="ARBA00022801"/>
    </source>
</evidence>
<dbReference type="SUPFAM" id="SSF53474">
    <property type="entry name" value="alpha/beta-Hydrolases"/>
    <property type="match status" value="1"/>
</dbReference>
<name>A0A9P4LSD2_9PLEO</name>
<dbReference type="GO" id="GO:0003847">
    <property type="term" value="F:1-alkyl-2-acetylglycerophosphocholine esterase activity"/>
    <property type="evidence" value="ECO:0007669"/>
    <property type="project" value="UniProtKB-EC"/>
</dbReference>
<comment type="caution">
    <text evidence="6">The sequence shown here is derived from an EMBL/GenBank/DDBJ whole genome shotgun (WGS) entry which is preliminary data.</text>
</comment>
<evidence type="ECO:0000313" key="7">
    <source>
        <dbReference type="Proteomes" id="UP000799777"/>
    </source>
</evidence>
<keyword evidence="2" id="KW-0378">Hydrolase</keyword>
<keyword evidence="4" id="KW-0443">Lipid metabolism</keyword>
<evidence type="ECO:0000313" key="6">
    <source>
        <dbReference type="EMBL" id="KAF2035385.1"/>
    </source>
</evidence>
<evidence type="ECO:0000256" key="5">
    <source>
        <dbReference type="SAM" id="SignalP"/>
    </source>
</evidence>
<dbReference type="EC" id="3.1.1.47" evidence="1"/>
<dbReference type="AlphaFoldDB" id="A0A9P4LSD2"/>
<protein>
    <recommendedName>
        <fullName evidence="1">1-alkyl-2-acetylglycerophosphocholine esterase</fullName>
        <ecNumber evidence="1">3.1.1.47</ecNumber>
    </recommendedName>
</protein>
<reference evidence="6" key="1">
    <citation type="journal article" date="2020" name="Stud. Mycol.">
        <title>101 Dothideomycetes genomes: a test case for predicting lifestyles and emergence of pathogens.</title>
        <authorList>
            <person name="Haridas S."/>
            <person name="Albert R."/>
            <person name="Binder M."/>
            <person name="Bloem J."/>
            <person name="Labutti K."/>
            <person name="Salamov A."/>
            <person name="Andreopoulos B."/>
            <person name="Baker S."/>
            <person name="Barry K."/>
            <person name="Bills G."/>
            <person name="Bluhm B."/>
            <person name="Cannon C."/>
            <person name="Castanera R."/>
            <person name="Culley D."/>
            <person name="Daum C."/>
            <person name="Ezra D."/>
            <person name="Gonzalez J."/>
            <person name="Henrissat B."/>
            <person name="Kuo A."/>
            <person name="Liang C."/>
            <person name="Lipzen A."/>
            <person name="Lutzoni F."/>
            <person name="Magnuson J."/>
            <person name="Mondo S."/>
            <person name="Nolan M."/>
            <person name="Ohm R."/>
            <person name="Pangilinan J."/>
            <person name="Park H.-J."/>
            <person name="Ramirez L."/>
            <person name="Alfaro M."/>
            <person name="Sun H."/>
            <person name="Tritt A."/>
            <person name="Yoshinaga Y."/>
            <person name="Zwiers L.-H."/>
            <person name="Turgeon B."/>
            <person name="Goodwin S."/>
            <person name="Spatafora J."/>
            <person name="Crous P."/>
            <person name="Grigoriev I."/>
        </authorList>
    </citation>
    <scope>NUCLEOTIDE SEQUENCE</scope>
    <source>
        <strain evidence="6">CBS 110217</strain>
    </source>
</reference>
<gene>
    <name evidence="6" type="ORF">EK21DRAFT_54486</name>
</gene>
<dbReference type="Gene3D" id="3.40.50.1820">
    <property type="entry name" value="alpha/beta hydrolase"/>
    <property type="match status" value="1"/>
</dbReference>
<feature type="chain" id="PRO_5040320203" description="1-alkyl-2-acetylglycerophosphocholine esterase" evidence="5">
    <location>
        <begin position="20"/>
        <end position="377"/>
    </location>
</feature>
<feature type="signal peptide" evidence="5">
    <location>
        <begin position="1"/>
        <end position="19"/>
    </location>
</feature>